<dbReference type="InterPro" id="IPR036409">
    <property type="entry name" value="Aldolase_II/adducin_N_sf"/>
</dbReference>
<evidence type="ECO:0000313" key="16">
    <source>
        <dbReference type="Proteomes" id="UP000189761"/>
    </source>
</evidence>
<comment type="caution">
    <text evidence="15">The sequence shown here is derived from an EMBL/GenBank/DDBJ whole genome shotgun (WGS) entry which is preliminary data.</text>
</comment>
<gene>
    <name evidence="15" type="primary">araD</name>
    <name evidence="15" type="ORF">BWZ43_05085</name>
</gene>
<dbReference type="Gene3D" id="3.40.225.10">
    <property type="entry name" value="Class II aldolase/adducin N-terminal domain"/>
    <property type="match status" value="1"/>
</dbReference>
<evidence type="ECO:0000256" key="13">
    <source>
        <dbReference type="ARBA" id="ARBA00074961"/>
    </source>
</evidence>
<dbReference type="SUPFAM" id="SSF53639">
    <property type="entry name" value="AraD/HMP-PK domain-like"/>
    <property type="match status" value="1"/>
</dbReference>
<keyword evidence="6" id="KW-0862">Zinc</keyword>
<evidence type="ECO:0000313" key="15">
    <source>
        <dbReference type="EMBL" id="OOP69496.1"/>
    </source>
</evidence>
<evidence type="ECO:0000256" key="12">
    <source>
        <dbReference type="ARBA" id="ARBA00060520"/>
    </source>
</evidence>
<dbReference type="CDD" id="cd00398">
    <property type="entry name" value="Aldolase_II"/>
    <property type="match status" value="1"/>
</dbReference>
<evidence type="ECO:0000259" key="14">
    <source>
        <dbReference type="SMART" id="SM01007"/>
    </source>
</evidence>
<keyword evidence="16" id="KW-1185">Reference proteome</keyword>
<comment type="function">
    <text evidence="11">Involved in the degradation of L-arabinose. Catalyzes the interconversion of L-ribulose 5-phosphate (LRu5P) and D-xylulose 5-phosphate (D-Xu5P) via a retroaldol/aldol mechanism (carbon-carbon bond cleavage analogous to a class II aldolase reaction).</text>
</comment>
<sequence length="237" mass="26560">MLEKLKAEVLEANLSLPKYNLVTFTWGNVSGIDRDSGLVVIKPSGVEYEKLKLEDLVVVDLEGNIVEGQLRPSSDTKTHLVLYKHFSDIGGIVHTHSTWATIWSQAKKDLPALGTTHADTFYGTVPCTRNLRKDEIESDYELETGNLIVETFKERNIDPNAVPASLVDSHGPFTWGKSPRKALENAVVLEEVCKLASNTFQLNMDISSIDQNLLDKHYLRKHGKDAYYGQNHLLINN</sequence>
<accession>A0A8E2IGG2</accession>
<dbReference type="AlphaFoldDB" id="A0A8E2IGG2"/>
<evidence type="ECO:0000256" key="7">
    <source>
        <dbReference type="ARBA" id="ARBA00022935"/>
    </source>
</evidence>
<evidence type="ECO:0000256" key="10">
    <source>
        <dbReference type="ARBA" id="ARBA00032206"/>
    </source>
</evidence>
<dbReference type="PANTHER" id="PTHR22789:SF8">
    <property type="entry name" value="L-RIBULOSE-5-PHOSPHATE 4-EPIMERASE SGBE"/>
    <property type="match status" value="1"/>
</dbReference>
<dbReference type="GO" id="GO:0046872">
    <property type="term" value="F:metal ion binding"/>
    <property type="evidence" value="ECO:0007669"/>
    <property type="project" value="UniProtKB-KW"/>
</dbReference>
<dbReference type="FunFam" id="3.40.225.10:FF:000001">
    <property type="entry name" value="L-ribulose-5-phosphate 4-epimerase UlaF"/>
    <property type="match status" value="1"/>
</dbReference>
<dbReference type="GO" id="GO:0005829">
    <property type="term" value="C:cytosol"/>
    <property type="evidence" value="ECO:0007669"/>
    <property type="project" value="TreeGrafter"/>
</dbReference>
<comment type="similarity">
    <text evidence="3">Belongs to the aldolase class II family. AraD/FucA subfamily.</text>
</comment>
<evidence type="ECO:0000256" key="6">
    <source>
        <dbReference type="ARBA" id="ARBA00022833"/>
    </source>
</evidence>
<evidence type="ECO:0000256" key="5">
    <source>
        <dbReference type="ARBA" id="ARBA00022723"/>
    </source>
</evidence>
<evidence type="ECO:0000256" key="8">
    <source>
        <dbReference type="ARBA" id="ARBA00023235"/>
    </source>
</evidence>
<keyword evidence="8" id="KW-0413">Isomerase</keyword>
<evidence type="ECO:0000256" key="1">
    <source>
        <dbReference type="ARBA" id="ARBA00001726"/>
    </source>
</evidence>
<proteinExistence type="inferred from homology"/>
<dbReference type="PANTHER" id="PTHR22789">
    <property type="entry name" value="FUCULOSE PHOSPHATE ALDOLASE"/>
    <property type="match status" value="1"/>
</dbReference>
<evidence type="ECO:0000256" key="2">
    <source>
        <dbReference type="ARBA" id="ARBA00001947"/>
    </source>
</evidence>
<dbReference type="NCBIfam" id="NF009003">
    <property type="entry name" value="PRK12348.1"/>
    <property type="match status" value="1"/>
</dbReference>
<keyword evidence="5" id="KW-0479">Metal-binding</keyword>
<dbReference type="GO" id="GO:0019568">
    <property type="term" value="P:arabinose catabolic process"/>
    <property type="evidence" value="ECO:0007669"/>
    <property type="project" value="UniProtKB-KW"/>
</dbReference>
<evidence type="ECO:0000256" key="4">
    <source>
        <dbReference type="ARBA" id="ARBA00013186"/>
    </source>
</evidence>
<feature type="domain" description="Class II aldolase/adducin N-terminal" evidence="14">
    <location>
        <begin position="7"/>
        <end position="197"/>
    </location>
</feature>
<dbReference type="Pfam" id="PF00596">
    <property type="entry name" value="Aldolase_II"/>
    <property type="match status" value="1"/>
</dbReference>
<evidence type="ECO:0000256" key="9">
    <source>
        <dbReference type="ARBA" id="ARBA00023277"/>
    </source>
</evidence>
<dbReference type="EC" id="5.1.3.4" evidence="4"/>
<comment type="cofactor">
    <cofactor evidence="2">
        <name>Zn(2+)</name>
        <dbReference type="ChEBI" id="CHEBI:29105"/>
    </cofactor>
</comment>
<dbReference type="GO" id="GO:0016832">
    <property type="term" value="F:aldehyde-lyase activity"/>
    <property type="evidence" value="ECO:0007669"/>
    <property type="project" value="TreeGrafter"/>
</dbReference>
<comment type="pathway">
    <text evidence="12">Carbohydrate degradation; L-arabinose degradation via L-ribulose; D-xylulose 5-phosphate from L-arabinose (bacterial route): step 3/3.</text>
</comment>
<dbReference type="NCBIfam" id="NF006047">
    <property type="entry name" value="PRK08193.1"/>
    <property type="match status" value="1"/>
</dbReference>
<comment type="catalytic activity">
    <reaction evidence="1">
        <text>L-ribulose 5-phosphate = D-xylulose 5-phosphate</text>
        <dbReference type="Rhea" id="RHEA:22368"/>
        <dbReference type="ChEBI" id="CHEBI:57737"/>
        <dbReference type="ChEBI" id="CHEBI:58226"/>
        <dbReference type="EC" id="5.1.3.4"/>
    </reaction>
</comment>
<organism evidence="15 16">
    <name type="scientific">Heyndrickxia oleronia</name>
    <dbReference type="NCBI Taxonomy" id="38875"/>
    <lineage>
        <taxon>Bacteria</taxon>
        <taxon>Bacillati</taxon>
        <taxon>Bacillota</taxon>
        <taxon>Bacilli</taxon>
        <taxon>Bacillales</taxon>
        <taxon>Bacillaceae</taxon>
        <taxon>Heyndrickxia</taxon>
    </lineage>
</organism>
<dbReference type="RefSeq" id="WP_078109648.1">
    <property type="nucleotide sequence ID" value="NZ_CP065424.1"/>
</dbReference>
<dbReference type="GO" id="GO:0008742">
    <property type="term" value="F:L-ribulose-phosphate 4-epimerase activity"/>
    <property type="evidence" value="ECO:0007669"/>
    <property type="project" value="UniProtKB-EC"/>
</dbReference>
<dbReference type="InterPro" id="IPR001303">
    <property type="entry name" value="Aldolase_II/adducin_N"/>
</dbReference>
<dbReference type="InterPro" id="IPR050197">
    <property type="entry name" value="Aldolase_class_II_sugar_metab"/>
</dbReference>
<evidence type="ECO:0000256" key="11">
    <source>
        <dbReference type="ARBA" id="ARBA00053542"/>
    </source>
</evidence>
<reference evidence="15 16" key="1">
    <citation type="submission" date="2017-01" db="EMBL/GenBank/DDBJ databases">
        <title>Draft genome sequence of Bacillus oleronius.</title>
        <authorList>
            <person name="Allam M."/>
        </authorList>
    </citation>
    <scope>NUCLEOTIDE SEQUENCE [LARGE SCALE GENOMIC DNA]</scope>
    <source>
        <strain evidence="15 16">DSM 9356</strain>
    </source>
</reference>
<dbReference type="SMART" id="SM01007">
    <property type="entry name" value="Aldolase_II"/>
    <property type="match status" value="1"/>
</dbReference>
<keyword evidence="7" id="KW-0054">Arabinose catabolism</keyword>
<protein>
    <recommendedName>
        <fullName evidence="13">L-ribulose-5-phosphate 4-epimerase</fullName>
        <ecNumber evidence="4">5.1.3.4</ecNumber>
    </recommendedName>
    <alternativeName>
        <fullName evidence="10">Phosphoribulose isomerase</fullName>
    </alternativeName>
</protein>
<keyword evidence="9" id="KW-0119">Carbohydrate metabolism</keyword>
<dbReference type="Proteomes" id="UP000189761">
    <property type="component" value="Unassembled WGS sequence"/>
</dbReference>
<name>A0A8E2IGG2_9BACI</name>
<dbReference type="EMBL" id="MTLA01000053">
    <property type="protein sequence ID" value="OOP69496.1"/>
    <property type="molecule type" value="Genomic_DNA"/>
</dbReference>
<evidence type="ECO:0000256" key="3">
    <source>
        <dbReference type="ARBA" id="ARBA00010037"/>
    </source>
</evidence>